<dbReference type="AlphaFoldDB" id="B0MZK5"/>
<dbReference type="Proteomes" id="UP000005819">
    <property type="component" value="Unassembled WGS sequence"/>
</dbReference>
<organism evidence="1 2">
    <name type="scientific">Alistipes putredinis DSM 17216</name>
    <dbReference type="NCBI Taxonomy" id="445970"/>
    <lineage>
        <taxon>Bacteria</taxon>
        <taxon>Pseudomonadati</taxon>
        <taxon>Bacteroidota</taxon>
        <taxon>Bacteroidia</taxon>
        <taxon>Bacteroidales</taxon>
        <taxon>Rikenellaceae</taxon>
        <taxon>Alistipes</taxon>
    </lineage>
</organism>
<name>B0MZK5_9BACT</name>
<gene>
    <name evidence="1" type="ORF">ALIPUT_02580</name>
</gene>
<reference evidence="1" key="1">
    <citation type="submission" date="2007-10" db="EMBL/GenBank/DDBJ databases">
        <authorList>
            <person name="Fulton L."/>
            <person name="Clifton S."/>
            <person name="Fulton B."/>
            <person name="Xu J."/>
            <person name="Minx P."/>
            <person name="Pepin K.H."/>
            <person name="Johnson M."/>
            <person name="Thiruvilangam P."/>
            <person name="Bhonagiri V."/>
            <person name="Nash W.E."/>
            <person name="Mardis E.R."/>
            <person name="Wilson R.K."/>
        </authorList>
    </citation>
    <scope>NUCLEOTIDE SEQUENCE [LARGE SCALE GENOMIC DNA]</scope>
    <source>
        <strain evidence="1">DSM 17216</strain>
    </source>
</reference>
<evidence type="ECO:0008006" key="3">
    <source>
        <dbReference type="Google" id="ProtNLM"/>
    </source>
</evidence>
<dbReference type="HOGENOM" id="CLU_2566271_0_0_10"/>
<evidence type="ECO:0000313" key="1">
    <source>
        <dbReference type="EMBL" id="EDS03042.1"/>
    </source>
</evidence>
<dbReference type="EMBL" id="ABFK02000020">
    <property type="protein sequence ID" value="EDS03042.1"/>
    <property type="molecule type" value="Genomic_DNA"/>
</dbReference>
<proteinExistence type="predicted"/>
<protein>
    <recommendedName>
        <fullName evidence="3">Transposase zinc-binding domain-containing protein</fullName>
    </recommendedName>
</protein>
<comment type="caution">
    <text evidence="1">The sequence shown here is derived from an EMBL/GenBank/DDBJ whole genome shotgun (WGS) entry which is preliminary data.</text>
</comment>
<reference evidence="1" key="2">
    <citation type="submission" date="2013-09" db="EMBL/GenBank/DDBJ databases">
        <title>Draft genome sequence of Alistipes putredinis (DSM 17216).</title>
        <authorList>
            <person name="Sudarsanam P."/>
            <person name="Ley R."/>
            <person name="Guruge J."/>
            <person name="Turnbaugh P.J."/>
            <person name="Mahowald M."/>
            <person name="Liep D."/>
            <person name="Gordon J."/>
        </authorList>
    </citation>
    <scope>NUCLEOTIDE SEQUENCE</scope>
    <source>
        <strain evidence="1">DSM 17216</strain>
    </source>
</reference>
<keyword evidence="2" id="KW-1185">Reference proteome</keyword>
<evidence type="ECO:0000313" key="2">
    <source>
        <dbReference type="Proteomes" id="UP000005819"/>
    </source>
</evidence>
<sequence>MYKLIAFNEVAENFSAHFALGISPYFDRCKSHETGMLYFITHKFVRYLCLNCGYERTEPLENFVCRRYSPQAWKFLKKLMQ</sequence>
<accession>B0MZK5</accession>